<dbReference type="GO" id="GO:0005840">
    <property type="term" value="C:ribosome"/>
    <property type="evidence" value="ECO:0007669"/>
    <property type="project" value="UniProtKB-KW"/>
</dbReference>
<dbReference type="InterPro" id="IPR036823">
    <property type="entry name" value="Ribosomal_uS7_dom_sf"/>
</dbReference>
<reference evidence="5" key="1">
    <citation type="submission" date="2020-05" db="EMBL/GenBank/DDBJ databases">
        <title>Characterization and comparative analysis of mitochondrial genomes of the highly differentiated ciliated protists shed light on the diversity and evolution of the linear molecular architecture.</title>
        <authorList>
            <person name="Zhang T."/>
            <person name="Li C."/>
            <person name="Zhang X."/>
            <person name="Wang C."/>
            <person name="Roger A.J."/>
            <person name="Song W."/>
            <person name="Gao F."/>
        </authorList>
    </citation>
    <scope>NUCLEOTIDE SEQUENCE</scope>
</reference>
<keyword evidence="2 5" id="KW-0689">Ribosomal protein</keyword>
<evidence type="ECO:0000313" key="5">
    <source>
        <dbReference type="EMBL" id="QPL15895.1"/>
    </source>
</evidence>
<evidence type="ECO:0000256" key="1">
    <source>
        <dbReference type="ARBA" id="ARBA00007151"/>
    </source>
</evidence>
<feature type="transmembrane region" description="Helical" evidence="4">
    <location>
        <begin position="210"/>
        <end position="232"/>
    </location>
</feature>
<evidence type="ECO:0000256" key="2">
    <source>
        <dbReference type="ARBA" id="ARBA00022980"/>
    </source>
</evidence>
<dbReference type="Gene3D" id="1.10.455.10">
    <property type="entry name" value="Ribosomal protein S7 domain"/>
    <property type="match status" value="1"/>
</dbReference>
<protein>
    <submittedName>
        <fullName evidence="5">Ribosomal protein S7</fullName>
    </submittedName>
</protein>
<dbReference type="AlphaFoldDB" id="A0A7T0M4J5"/>
<keyword evidence="4" id="KW-0812">Transmembrane</keyword>
<keyword evidence="4" id="KW-1133">Transmembrane helix</keyword>
<accession>A0A7T0M4J5</accession>
<geneLocation type="mitochondrion" evidence="5"/>
<comment type="similarity">
    <text evidence="1">Belongs to the universal ribosomal protein uS7 family.</text>
</comment>
<keyword evidence="4" id="KW-0472">Membrane</keyword>
<dbReference type="SUPFAM" id="SSF47973">
    <property type="entry name" value="Ribosomal protein S7"/>
    <property type="match status" value="1"/>
</dbReference>
<evidence type="ECO:0000256" key="3">
    <source>
        <dbReference type="ARBA" id="ARBA00023274"/>
    </source>
</evidence>
<name>A0A7T0M4J5_9SPIT</name>
<keyword evidence="3" id="KW-0687">Ribonucleoprotein</keyword>
<feature type="transmembrane region" description="Helical" evidence="4">
    <location>
        <begin position="137"/>
        <end position="154"/>
    </location>
</feature>
<proteinExistence type="inferred from homology"/>
<dbReference type="EMBL" id="MT471315">
    <property type="protein sequence ID" value="QPL15895.1"/>
    <property type="molecule type" value="Genomic_DNA"/>
</dbReference>
<organism evidence="5">
    <name type="scientific">Strombidium sp</name>
    <dbReference type="NCBI Taxonomy" id="181122"/>
    <lineage>
        <taxon>Eukaryota</taxon>
        <taxon>Sar</taxon>
        <taxon>Alveolata</taxon>
        <taxon>Ciliophora</taxon>
        <taxon>Intramacronucleata</taxon>
        <taxon>Spirotrichea</taxon>
        <taxon>Oligotrichia</taxon>
        <taxon>Strombidiidae</taxon>
        <taxon>Strombidium</taxon>
    </lineage>
</organism>
<dbReference type="GO" id="GO:1990904">
    <property type="term" value="C:ribonucleoprotein complex"/>
    <property type="evidence" value="ECO:0007669"/>
    <property type="project" value="UniProtKB-KW"/>
</dbReference>
<evidence type="ECO:0000256" key="4">
    <source>
        <dbReference type="SAM" id="Phobius"/>
    </source>
</evidence>
<sequence length="329" mass="40992">MNMKYKNLFLNSKYNINMSNKTIFYFIDDNKYKSNLLWPNLYTKTYSIYYNLWLTENLTLLEDKLLFDIITNKYGEGEPNNNYKYLQENKFLDFFKSHRIDTPTCFRKTKSIRRNNNKFELIKFNNYLMRKGKRWQFMKMFLTIMMNLFHKYYFFFYKNKKNFNCRNLFFFYNNLFYVNNNYYNLKFNKPLNLLFNTSIYEYEKHYNPNFYIKFFLLLNLKKITPVFMYYIYKVAKLIYKNTRGKSGKYTYIWKYVSPYKRTNLIMYWIIKETKSRPGRTLYDRVYAVLKDLIFQPKSLLIYKIKRFSNIYVYKYNRNTLAETFITSTK</sequence>
<gene>
    <name evidence="5" type="primary">rps7</name>
</gene>
<keyword evidence="5" id="KW-0496">Mitochondrion</keyword>